<dbReference type="Proteomes" id="UP001296581">
    <property type="component" value="Unassembled WGS sequence"/>
</dbReference>
<accession>A0AB36DL18</accession>
<sequence length="65" mass="7432">MDLYNALNNTCYENPNDLEVNTLEDAVYLSMKNDISFLIGGTLNLYEHQSTYNPNMPLRGLIYLA</sequence>
<evidence type="ECO:0000313" key="1">
    <source>
        <dbReference type="EMBL" id="NSI66716.1"/>
    </source>
</evidence>
<dbReference type="AlphaFoldDB" id="A0AB36DL18"/>
<gene>
    <name evidence="1" type="ORF">G4981_15965</name>
</gene>
<feature type="non-terminal residue" evidence="1">
    <location>
        <position position="65"/>
    </location>
</feature>
<proteinExistence type="predicted"/>
<comment type="caution">
    <text evidence="1">The sequence shown here is derived from an EMBL/GenBank/DDBJ whole genome shotgun (WGS) entry which is preliminary data.</text>
</comment>
<reference evidence="1" key="1">
    <citation type="journal article" date="2020" name="Cell Host Microbe">
        <title>Functional and Genomic Variation between Human-Derived Isolates of Lachnospiraceae Reveals Inter- and Intra-Species Diversity.</title>
        <authorList>
            <person name="Sorbara M.T."/>
            <person name="Littmann E.R."/>
            <person name="Fontana E."/>
            <person name="Moody T.U."/>
            <person name="Kohout C.E."/>
            <person name="Gjonbalaj M."/>
            <person name="Eaton V."/>
            <person name="Seok R."/>
            <person name="Leiner I.M."/>
            <person name="Pamer E.G."/>
        </authorList>
    </citation>
    <scope>NUCLEOTIDE SEQUENCE</scope>
    <source>
        <strain evidence="1">MSK.11.9</strain>
    </source>
</reference>
<name>A0AB36DL18_MEDGN</name>
<reference evidence="1" key="2">
    <citation type="submission" date="2020-02" db="EMBL/GenBank/DDBJ databases">
        <authorList>
            <person name="Littmann E."/>
            <person name="Sorbara M."/>
        </authorList>
    </citation>
    <scope>NUCLEOTIDE SEQUENCE</scope>
    <source>
        <strain evidence="1">MSK.11.9</strain>
    </source>
</reference>
<evidence type="ECO:0000313" key="2">
    <source>
        <dbReference type="Proteomes" id="UP001296581"/>
    </source>
</evidence>
<organism evidence="1 2">
    <name type="scientific">Mediterraneibacter gnavus</name>
    <name type="common">Ruminococcus gnavus</name>
    <dbReference type="NCBI Taxonomy" id="33038"/>
    <lineage>
        <taxon>Bacteria</taxon>
        <taxon>Bacillati</taxon>
        <taxon>Bacillota</taxon>
        <taxon>Clostridia</taxon>
        <taxon>Lachnospirales</taxon>
        <taxon>Lachnospiraceae</taxon>
        <taxon>Mediterraneibacter</taxon>
    </lineage>
</organism>
<protein>
    <submittedName>
        <fullName evidence="1">Uncharacterized protein</fullName>
    </submittedName>
</protein>
<dbReference type="EMBL" id="JAAIRY010000101">
    <property type="protein sequence ID" value="NSI66716.1"/>
    <property type="molecule type" value="Genomic_DNA"/>
</dbReference>